<gene>
    <name evidence="2" type="ORF">GWI33_008264</name>
</gene>
<proteinExistence type="predicted"/>
<keyword evidence="3" id="KW-1185">Reference proteome</keyword>
<reference evidence="2" key="1">
    <citation type="submission" date="2020-08" db="EMBL/GenBank/DDBJ databases">
        <title>Genome sequencing and assembly of the red palm weevil Rhynchophorus ferrugineus.</title>
        <authorList>
            <person name="Dias G.B."/>
            <person name="Bergman C.M."/>
            <person name="Manee M."/>
        </authorList>
    </citation>
    <scope>NUCLEOTIDE SEQUENCE</scope>
    <source>
        <strain evidence="2">AA-2017</strain>
        <tissue evidence="2">Whole larva</tissue>
    </source>
</reference>
<protein>
    <submittedName>
        <fullName evidence="2">Uncharacterized protein</fullName>
    </submittedName>
</protein>
<feature type="region of interest" description="Disordered" evidence="1">
    <location>
        <begin position="32"/>
        <end position="54"/>
    </location>
</feature>
<organism evidence="2 3">
    <name type="scientific">Rhynchophorus ferrugineus</name>
    <name type="common">Red palm weevil</name>
    <name type="synonym">Curculio ferrugineus</name>
    <dbReference type="NCBI Taxonomy" id="354439"/>
    <lineage>
        <taxon>Eukaryota</taxon>
        <taxon>Metazoa</taxon>
        <taxon>Ecdysozoa</taxon>
        <taxon>Arthropoda</taxon>
        <taxon>Hexapoda</taxon>
        <taxon>Insecta</taxon>
        <taxon>Pterygota</taxon>
        <taxon>Neoptera</taxon>
        <taxon>Endopterygota</taxon>
        <taxon>Coleoptera</taxon>
        <taxon>Polyphaga</taxon>
        <taxon>Cucujiformia</taxon>
        <taxon>Curculionidae</taxon>
        <taxon>Dryophthorinae</taxon>
        <taxon>Rhynchophorus</taxon>
    </lineage>
</organism>
<sequence>MQQKATRKPLPSEIKAGSVIENIANTRRLAETHLGPTPIEEQATNTGSGSADEDDDIVEADCQVISNDKSTEFILATVVEEAA</sequence>
<dbReference type="OrthoDB" id="10010417at2759"/>
<dbReference type="AlphaFoldDB" id="A0A834IR89"/>
<name>A0A834IR89_RHYFE</name>
<comment type="caution">
    <text evidence="2">The sequence shown here is derived from an EMBL/GenBank/DDBJ whole genome shotgun (WGS) entry which is preliminary data.</text>
</comment>
<evidence type="ECO:0000256" key="1">
    <source>
        <dbReference type="SAM" id="MobiDB-lite"/>
    </source>
</evidence>
<evidence type="ECO:0000313" key="3">
    <source>
        <dbReference type="Proteomes" id="UP000625711"/>
    </source>
</evidence>
<evidence type="ECO:0000313" key="2">
    <source>
        <dbReference type="EMBL" id="KAF7278502.1"/>
    </source>
</evidence>
<feature type="non-terminal residue" evidence="2">
    <location>
        <position position="83"/>
    </location>
</feature>
<dbReference type="EMBL" id="JAACXV010000398">
    <property type="protein sequence ID" value="KAF7278502.1"/>
    <property type="molecule type" value="Genomic_DNA"/>
</dbReference>
<dbReference type="Proteomes" id="UP000625711">
    <property type="component" value="Unassembled WGS sequence"/>
</dbReference>
<accession>A0A834IR89</accession>